<dbReference type="STRING" id="1182545.A0A072PPR5"/>
<reference evidence="2 3" key="1">
    <citation type="submission" date="2013-03" db="EMBL/GenBank/DDBJ databases">
        <title>The Genome Sequence of Exophiala aquamarina CBS 119918.</title>
        <authorList>
            <consortium name="The Broad Institute Genomics Platform"/>
            <person name="Cuomo C."/>
            <person name="de Hoog S."/>
            <person name="Gorbushina A."/>
            <person name="Walker B."/>
            <person name="Young S.K."/>
            <person name="Zeng Q."/>
            <person name="Gargeya S."/>
            <person name="Fitzgerald M."/>
            <person name="Haas B."/>
            <person name="Abouelleil A."/>
            <person name="Allen A.W."/>
            <person name="Alvarado L."/>
            <person name="Arachchi H.M."/>
            <person name="Berlin A.M."/>
            <person name="Chapman S.B."/>
            <person name="Gainer-Dewar J."/>
            <person name="Goldberg J."/>
            <person name="Griggs A."/>
            <person name="Gujja S."/>
            <person name="Hansen M."/>
            <person name="Howarth C."/>
            <person name="Imamovic A."/>
            <person name="Ireland A."/>
            <person name="Larimer J."/>
            <person name="McCowan C."/>
            <person name="Murphy C."/>
            <person name="Pearson M."/>
            <person name="Poon T.W."/>
            <person name="Priest M."/>
            <person name="Roberts A."/>
            <person name="Saif S."/>
            <person name="Shea T."/>
            <person name="Sisk P."/>
            <person name="Sykes S."/>
            <person name="Wortman J."/>
            <person name="Nusbaum C."/>
            <person name="Birren B."/>
        </authorList>
    </citation>
    <scope>NUCLEOTIDE SEQUENCE [LARGE SCALE GENOMIC DNA]</scope>
    <source>
        <strain evidence="2 3">CBS 119918</strain>
    </source>
</reference>
<dbReference type="Proteomes" id="UP000027920">
    <property type="component" value="Unassembled WGS sequence"/>
</dbReference>
<protein>
    <recommendedName>
        <fullName evidence="4">CENP-V/GFA domain-containing protein</fullName>
    </recommendedName>
</protein>
<evidence type="ECO:0000256" key="1">
    <source>
        <dbReference type="SAM" id="MobiDB-lite"/>
    </source>
</evidence>
<dbReference type="GeneID" id="25275033"/>
<evidence type="ECO:0000313" key="2">
    <source>
        <dbReference type="EMBL" id="KEF62109.1"/>
    </source>
</evidence>
<keyword evidence="3" id="KW-1185">Reference proteome</keyword>
<gene>
    <name evidence="2" type="ORF">A1O9_00081</name>
</gene>
<proteinExistence type="predicted"/>
<dbReference type="Gene3D" id="3.90.1590.10">
    <property type="entry name" value="glutathione-dependent formaldehyde- activating enzyme (gfa)"/>
    <property type="match status" value="1"/>
</dbReference>
<feature type="region of interest" description="Disordered" evidence="1">
    <location>
        <begin position="145"/>
        <end position="188"/>
    </location>
</feature>
<comment type="caution">
    <text evidence="2">The sequence shown here is derived from an EMBL/GenBank/DDBJ whole genome shotgun (WGS) entry which is preliminary data.</text>
</comment>
<name>A0A072PPR5_9EURO</name>
<evidence type="ECO:0000313" key="3">
    <source>
        <dbReference type="Proteomes" id="UP000027920"/>
    </source>
</evidence>
<dbReference type="AlphaFoldDB" id="A0A072PPR5"/>
<feature type="compositionally biased region" description="Basic and acidic residues" evidence="1">
    <location>
        <begin position="249"/>
        <end position="267"/>
    </location>
</feature>
<accession>A0A072PPR5</accession>
<dbReference type="VEuPathDB" id="FungiDB:A1O9_00081"/>
<organism evidence="2 3">
    <name type="scientific">Exophiala aquamarina CBS 119918</name>
    <dbReference type="NCBI Taxonomy" id="1182545"/>
    <lineage>
        <taxon>Eukaryota</taxon>
        <taxon>Fungi</taxon>
        <taxon>Dikarya</taxon>
        <taxon>Ascomycota</taxon>
        <taxon>Pezizomycotina</taxon>
        <taxon>Eurotiomycetes</taxon>
        <taxon>Chaetothyriomycetidae</taxon>
        <taxon>Chaetothyriales</taxon>
        <taxon>Herpotrichiellaceae</taxon>
        <taxon>Exophiala</taxon>
    </lineage>
</organism>
<feature type="region of interest" description="Disordered" evidence="1">
    <location>
        <begin position="223"/>
        <end position="267"/>
    </location>
</feature>
<dbReference type="EMBL" id="AMGV01000001">
    <property type="protein sequence ID" value="KEF62109.1"/>
    <property type="molecule type" value="Genomic_DNA"/>
</dbReference>
<dbReference type="RefSeq" id="XP_013264699.1">
    <property type="nucleotide sequence ID" value="XM_013409245.1"/>
</dbReference>
<evidence type="ECO:0008006" key="4">
    <source>
        <dbReference type="Google" id="ProtNLM"/>
    </source>
</evidence>
<sequence length="267" mass="29614">MSQLRPIHGACNCGRNLYSITVPEGAVERAEVYFDDSSESRRSQATPLTAWLRVPLPWFASATQAHFPDETHSSIRKIFTPLHTPHCQRVFCGYCGTHLSYWTEQPASEAEYLSVTLGSLLTEDLRALQELDLLPGDIDSEALEWHPSQQQRRDTSSSSAVPTHRPQEPQEESAAVTQGQRNGKTGGLSWFEELLEGSRLGRRHKTRRGHGIGADGSTIVEWEVSEDFDDGTQLHDPGQPASDSTSSKRKIDDVTQGERGDDVTMNG</sequence>
<dbReference type="OrthoDB" id="3907216at2759"/>
<dbReference type="HOGENOM" id="CLU_098340_0_0_1"/>